<dbReference type="RefSeq" id="WP_061950172.1">
    <property type="nucleotide sequence ID" value="NZ_LTAO01000039.1"/>
</dbReference>
<keyword evidence="2" id="KW-1185">Reference proteome</keyword>
<dbReference type="OrthoDB" id="9799092at2"/>
<comment type="caution">
    <text evidence="1">The sequence shown here is derived from an EMBL/GenBank/DDBJ whole genome shotgun (WGS) entry which is preliminary data.</text>
</comment>
<gene>
    <name evidence="1" type="ORF">AZF04_12965</name>
</gene>
<dbReference type="SUPFAM" id="SSF81301">
    <property type="entry name" value="Nucleotidyltransferase"/>
    <property type="match status" value="1"/>
</dbReference>
<dbReference type="InterPro" id="IPR043519">
    <property type="entry name" value="NT_sf"/>
</dbReference>
<organism evidence="1 2">
    <name type="scientific">Alkalihalobacillus trypoxylicola</name>
    <dbReference type="NCBI Taxonomy" id="519424"/>
    <lineage>
        <taxon>Bacteria</taxon>
        <taxon>Bacillati</taxon>
        <taxon>Bacillota</taxon>
        <taxon>Bacilli</taxon>
        <taxon>Bacillales</taxon>
        <taxon>Bacillaceae</taxon>
        <taxon>Alkalihalobacillus</taxon>
    </lineage>
</organism>
<sequence length="180" mass="20999">MRKTNIQPWSEEWKVLFLLEEVKLKDIFKEDCIDIHHIGSTSIATVGCAKPIIDILIIVSKIECVANHHSEMNDLGYETKGENGIKGRRYFEKGGNNRTHHVHIFEEGHPQIVTHLNFKHYLLEHADVAKEYGQLKWSLLKRYPHSHDDYQSKKQQMVKSIAEQAHLWSKKNTKSLKHVL</sequence>
<reference evidence="1" key="1">
    <citation type="submission" date="2016-02" db="EMBL/GenBank/DDBJ databases">
        <title>Genome sequence of Bacillus trypoxylicola KCTC 13244(T).</title>
        <authorList>
            <person name="Jeong H."/>
            <person name="Park S.-H."/>
            <person name="Choi S.-K."/>
        </authorList>
    </citation>
    <scope>NUCLEOTIDE SEQUENCE [LARGE SCALE GENOMIC DNA]</scope>
    <source>
        <strain evidence="1">KCTC 13244</strain>
    </source>
</reference>
<dbReference type="STRING" id="519424.AZF04_12965"/>
<dbReference type="Gene3D" id="3.30.460.10">
    <property type="entry name" value="Beta Polymerase, domain 2"/>
    <property type="match status" value="1"/>
</dbReference>
<dbReference type="PANTHER" id="PTHR34822:SF1">
    <property type="entry name" value="GRPB FAMILY PROTEIN"/>
    <property type="match status" value="1"/>
</dbReference>
<accession>A0A161P3A8</accession>
<dbReference type="InterPro" id="IPR007344">
    <property type="entry name" value="GrpB/CoaE"/>
</dbReference>
<dbReference type="Pfam" id="PF04229">
    <property type="entry name" value="GrpB"/>
    <property type="match status" value="1"/>
</dbReference>
<proteinExistence type="predicted"/>
<protein>
    <recommendedName>
        <fullName evidence="3">Glutamate-rich protein GrpB</fullName>
    </recommendedName>
</protein>
<evidence type="ECO:0008006" key="3">
    <source>
        <dbReference type="Google" id="ProtNLM"/>
    </source>
</evidence>
<name>A0A161P3A8_9BACI</name>
<evidence type="ECO:0000313" key="2">
    <source>
        <dbReference type="Proteomes" id="UP000075806"/>
    </source>
</evidence>
<dbReference type="AlphaFoldDB" id="A0A161P3A8"/>
<dbReference type="PANTHER" id="PTHR34822">
    <property type="entry name" value="GRPB DOMAIN PROTEIN (AFU_ORTHOLOGUE AFUA_1G01530)"/>
    <property type="match status" value="1"/>
</dbReference>
<dbReference type="EMBL" id="LTAO01000039">
    <property type="protein sequence ID" value="KYG25993.1"/>
    <property type="molecule type" value="Genomic_DNA"/>
</dbReference>
<evidence type="ECO:0000313" key="1">
    <source>
        <dbReference type="EMBL" id="KYG25993.1"/>
    </source>
</evidence>
<dbReference type="Proteomes" id="UP000075806">
    <property type="component" value="Unassembled WGS sequence"/>
</dbReference>